<gene>
    <name evidence="2" type="ORF">D0Y65_046406</name>
</gene>
<proteinExistence type="predicted"/>
<name>A0A445G996_GLYSO</name>
<feature type="region of interest" description="Disordered" evidence="1">
    <location>
        <begin position="391"/>
        <end position="411"/>
    </location>
</feature>
<evidence type="ECO:0000313" key="2">
    <source>
        <dbReference type="EMBL" id="RZB57728.1"/>
    </source>
</evidence>
<dbReference type="PANTHER" id="PTHR33240">
    <property type="entry name" value="OS08G0508500 PROTEIN"/>
    <property type="match status" value="1"/>
</dbReference>
<dbReference type="EMBL" id="QZWG01000017">
    <property type="protein sequence ID" value="RZB57728.1"/>
    <property type="molecule type" value="Genomic_DNA"/>
</dbReference>
<dbReference type="Gene3D" id="2.40.70.10">
    <property type="entry name" value="Acid Proteases"/>
    <property type="match status" value="1"/>
</dbReference>
<dbReference type="AlphaFoldDB" id="A0A445G996"/>
<dbReference type="SUPFAM" id="SSF50630">
    <property type="entry name" value="Acid proteases"/>
    <property type="match status" value="1"/>
</dbReference>
<evidence type="ECO:0000313" key="3">
    <source>
        <dbReference type="Proteomes" id="UP000289340"/>
    </source>
</evidence>
<dbReference type="PANTHER" id="PTHR33240:SF15">
    <property type="entry name" value="GAG-PRO-LIKE PROTEIN"/>
    <property type="match status" value="1"/>
</dbReference>
<evidence type="ECO:0000256" key="1">
    <source>
        <dbReference type="SAM" id="MobiDB-lite"/>
    </source>
</evidence>
<protein>
    <submittedName>
        <fullName evidence="2">Uncharacterized protein</fullName>
    </submittedName>
</protein>
<keyword evidence="3" id="KW-1185">Reference proteome</keyword>
<accession>A0A445G996</accession>
<dbReference type="InterPro" id="IPR021109">
    <property type="entry name" value="Peptidase_aspartic_dom_sf"/>
</dbReference>
<sequence length="469" mass="53089">MDDNNTSHAHRHKGRMTIRHPFVDQIMEVDLPLGWKSLHLECYDGTTDLDKHLDAYLTQANLYTNDNVIICRVFPTSLKGAALTCLRQADDKSLHKFMDRFGRLVVQIMNLNPEDKRQPLPKGRRYKHYTPLTTNRATIIDEAFNAKVPRQLPPYLLPDLVWIEPSTANTTTTMATTLKTIELSRTRSRNLYMQVTLPELSSKSQKHHIHTIKDLNVNCVNIQLPRSLPPITFTKRDFKGINPINQNDSMVVSIVIAIFIVSKVLIDQGSSTNILYWKTFQRLGISPATIQPYYKPLLGFAGERVETRGYVDLMTTFGQGKLSHSFTIRYLIVDAYTSYFALIGRKKLNEFKAIVSTPHLKIKFPTLMGEIVTIKADQKQAQQYYAKSLKVGPYPPTKEPGKPHSPSSGSNSQVISIVKEFLIRALAVYEITRGNLGDTSNVDPRDDTIDKGPKQIEELIKLQLGPKSG</sequence>
<organism evidence="2 3">
    <name type="scientific">Glycine soja</name>
    <name type="common">Wild soybean</name>
    <dbReference type="NCBI Taxonomy" id="3848"/>
    <lineage>
        <taxon>Eukaryota</taxon>
        <taxon>Viridiplantae</taxon>
        <taxon>Streptophyta</taxon>
        <taxon>Embryophyta</taxon>
        <taxon>Tracheophyta</taxon>
        <taxon>Spermatophyta</taxon>
        <taxon>Magnoliopsida</taxon>
        <taxon>eudicotyledons</taxon>
        <taxon>Gunneridae</taxon>
        <taxon>Pentapetalae</taxon>
        <taxon>rosids</taxon>
        <taxon>fabids</taxon>
        <taxon>Fabales</taxon>
        <taxon>Fabaceae</taxon>
        <taxon>Papilionoideae</taxon>
        <taxon>50 kb inversion clade</taxon>
        <taxon>NPAAA clade</taxon>
        <taxon>indigoferoid/millettioid clade</taxon>
        <taxon>Phaseoleae</taxon>
        <taxon>Glycine</taxon>
        <taxon>Glycine subgen. Soja</taxon>
    </lineage>
</organism>
<dbReference type="Proteomes" id="UP000289340">
    <property type="component" value="Chromosome 17"/>
</dbReference>
<comment type="caution">
    <text evidence="2">The sequence shown here is derived from an EMBL/GenBank/DDBJ whole genome shotgun (WGS) entry which is preliminary data.</text>
</comment>
<reference evidence="2 3" key="1">
    <citation type="submission" date="2018-09" db="EMBL/GenBank/DDBJ databases">
        <title>A high-quality reference genome of wild soybean provides a powerful tool to mine soybean genomes.</title>
        <authorList>
            <person name="Xie M."/>
            <person name="Chung C.Y.L."/>
            <person name="Li M.-W."/>
            <person name="Wong F.-L."/>
            <person name="Chan T.-F."/>
            <person name="Lam H.-M."/>
        </authorList>
    </citation>
    <scope>NUCLEOTIDE SEQUENCE [LARGE SCALE GENOMIC DNA]</scope>
    <source>
        <strain evidence="3">cv. W05</strain>
        <tissue evidence="2">Hypocotyl of etiolated seedlings</tissue>
    </source>
</reference>
<dbReference type="CDD" id="cd00303">
    <property type="entry name" value="retropepsin_like"/>
    <property type="match status" value="1"/>
</dbReference>